<organism evidence="3 4">
    <name type="scientific">Shewanella sairae</name>
    <dbReference type="NCBI Taxonomy" id="190310"/>
    <lineage>
        <taxon>Bacteria</taxon>
        <taxon>Pseudomonadati</taxon>
        <taxon>Pseudomonadota</taxon>
        <taxon>Gammaproteobacteria</taxon>
        <taxon>Alteromonadales</taxon>
        <taxon>Shewanellaceae</taxon>
        <taxon>Shewanella</taxon>
    </lineage>
</organism>
<sequence>MSKLIQGQESEAKIDLLLSLTRINSVNKIDALKLHLVKGYPAVMAYELCDVKQQNFKSTLDALNRVYTTHEKLNEL</sequence>
<dbReference type="EMBL" id="BPEY01000231">
    <property type="protein sequence ID" value="GIU52777.1"/>
    <property type="molecule type" value="Genomic_DNA"/>
</dbReference>
<reference evidence="3" key="1">
    <citation type="submission" date="2021-05" db="EMBL/GenBank/DDBJ databases">
        <title>Molecular characterization for Shewanella algae harboring chromosomal blaOXA-55-like strains isolated from clinical and environment sample.</title>
        <authorList>
            <person name="Ohama Y."/>
            <person name="Aoki K."/>
            <person name="Harada S."/>
            <person name="Moriya K."/>
            <person name="Ishii Y."/>
            <person name="Tateda K."/>
        </authorList>
    </citation>
    <scope>NUCLEOTIDE SEQUENCE</scope>
    <source>
        <strain evidence="3">JCM 11563</strain>
    </source>
</reference>
<accession>A0ABQ4PS08</accession>
<evidence type="ECO:0000313" key="4">
    <source>
        <dbReference type="Proteomes" id="UP000887104"/>
    </source>
</evidence>
<keyword evidence="2" id="KW-0804">Transcription</keyword>
<evidence type="ECO:0000256" key="1">
    <source>
        <dbReference type="ARBA" id="ARBA00023015"/>
    </source>
</evidence>
<dbReference type="Gene3D" id="1.10.10.2690">
    <property type="match status" value="1"/>
</dbReference>
<gene>
    <name evidence="3" type="ORF">TUM4438_46260</name>
</gene>
<comment type="caution">
    <text evidence="3">The sequence shown here is derived from an EMBL/GenBank/DDBJ whole genome shotgun (WGS) entry which is preliminary data.</text>
</comment>
<evidence type="ECO:0000313" key="3">
    <source>
        <dbReference type="EMBL" id="GIU52777.1"/>
    </source>
</evidence>
<proteinExistence type="predicted"/>
<keyword evidence="1" id="KW-0805">Transcription regulation</keyword>
<name>A0ABQ4PS08_9GAMM</name>
<keyword evidence="4" id="KW-1185">Reference proteome</keyword>
<dbReference type="Proteomes" id="UP000887104">
    <property type="component" value="Unassembled WGS sequence"/>
</dbReference>
<evidence type="ECO:0000256" key="2">
    <source>
        <dbReference type="ARBA" id="ARBA00023163"/>
    </source>
</evidence>
<protein>
    <submittedName>
        <fullName evidence="3">Uncharacterized protein</fullName>
    </submittedName>
</protein>
<dbReference type="InterPro" id="IPR053721">
    <property type="entry name" value="Fimbrial_Adhesin_Reg"/>
</dbReference>